<sequence>MKKKILALAMASAMALSLLAGCGSGNDTNTNSTGSNGGTASGAQYDKVTLRLSCNGTDLGNDTRTAKLFAEKIEEKSGGLVTVDVFPNDQLASGNMSKGLELLADGTVDIDIHSTSIIANLDNRMMVSTLPWIFADYQEAEDAFFGEGGEFLSSVLAEKGITYLGAVHNGFKAMTNSKHPIQDPDDLKGLKIRVPGGDFFSAFYTAFGASPQAMSWSEVFTALQQGTIDGHDNSLGTINSGNVQEVQKYISISNHVYEAFTWMANSNNFNKLNADTQALIRECVEEACKEMNQTLIAEEADLKTKFAEENGCEIYEFTDEDVAEFTAVVQPVIDEYKEIYGADACAAFGIE</sequence>
<evidence type="ECO:0000313" key="6">
    <source>
        <dbReference type="Proteomes" id="UP000628736"/>
    </source>
</evidence>
<dbReference type="Pfam" id="PF03480">
    <property type="entry name" value="DctP"/>
    <property type="match status" value="1"/>
</dbReference>
<dbReference type="InterPro" id="IPR004682">
    <property type="entry name" value="TRAP_DctP"/>
</dbReference>
<gene>
    <name evidence="5" type="ORF">H8S11_06015</name>
</gene>
<evidence type="ECO:0000256" key="4">
    <source>
        <dbReference type="SAM" id="SignalP"/>
    </source>
</evidence>
<dbReference type="EMBL" id="JACOPO010000003">
    <property type="protein sequence ID" value="MBC5722362.1"/>
    <property type="molecule type" value="Genomic_DNA"/>
</dbReference>
<accession>A0A8J6M829</accession>
<evidence type="ECO:0000256" key="1">
    <source>
        <dbReference type="ARBA" id="ARBA00009023"/>
    </source>
</evidence>
<keyword evidence="6" id="KW-1185">Reference proteome</keyword>
<dbReference type="Gene3D" id="3.40.190.170">
    <property type="entry name" value="Bacterial extracellular solute-binding protein, family 7"/>
    <property type="match status" value="1"/>
</dbReference>
<feature type="chain" id="PRO_5039380350" evidence="4">
    <location>
        <begin position="21"/>
        <end position="351"/>
    </location>
</feature>
<evidence type="ECO:0000256" key="3">
    <source>
        <dbReference type="ARBA" id="ARBA00022729"/>
    </source>
</evidence>
<dbReference type="GO" id="GO:0055085">
    <property type="term" value="P:transmembrane transport"/>
    <property type="evidence" value="ECO:0007669"/>
    <property type="project" value="InterPro"/>
</dbReference>
<comment type="similarity">
    <text evidence="1">Belongs to the bacterial solute-binding protein 7 family.</text>
</comment>
<dbReference type="PIRSF" id="PIRSF006470">
    <property type="entry name" value="DctB"/>
    <property type="match status" value="1"/>
</dbReference>
<dbReference type="PROSITE" id="PS51257">
    <property type="entry name" value="PROKAR_LIPOPROTEIN"/>
    <property type="match status" value="1"/>
</dbReference>
<evidence type="ECO:0000313" key="5">
    <source>
        <dbReference type="EMBL" id="MBC5722362.1"/>
    </source>
</evidence>
<dbReference type="InterPro" id="IPR038404">
    <property type="entry name" value="TRAP_DctP_sf"/>
</dbReference>
<dbReference type="PANTHER" id="PTHR33376">
    <property type="match status" value="1"/>
</dbReference>
<dbReference type="SUPFAM" id="SSF53850">
    <property type="entry name" value="Periplasmic binding protein-like II"/>
    <property type="match status" value="1"/>
</dbReference>
<comment type="caution">
    <text evidence="5">The sequence shown here is derived from an EMBL/GenBank/DDBJ whole genome shotgun (WGS) entry which is preliminary data.</text>
</comment>
<keyword evidence="2" id="KW-0813">Transport</keyword>
<dbReference type="NCBIfam" id="NF037995">
    <property type="entry name" value="TRAP_S1"/>
    <property type="match status" value="1"/>
</dbReference>
<organism evidence="5 6">
    <name type="scientific">Flintibacter hominis</name>
    <dbReference type="NCBI Taxonomy" id="2763048"/>
    <lineage>
        <taxon>Bacteria</taxon>
        <taxon>Bacillati</taxon>
        <taxon>Bacillota</taxon>
        <taxon>Clostridia</taxon>
        <taxon>Eubacteriales</taxon>
        <taxon>Flintibacter</taxon>
    </lineage>
</organism>
<dbReference type="InterPro" id="IPR018389">
    <property type="entry name" value="DctP_fam"/>
</dbReference>
<name>A0A8J6M829_9FIRM</name>
<dbReference type="PANTHER" id="PTHR33376:SF7">
    <property type="entry name" value="C4-DICARBOXYLATE-BINDING PROTEIN DCTB"/>
    <property type="match status" value="1"/>
</dbReference>
<reference evidence="5" key="1">
    <citation type="submission" date="2020-08" db="EMBL/GenBank/DDBJ databases">
        <title>Genome public.</title>
        <authorList>
            <person name="Liu C."/>
            <person name="Sun Q."/>
        </authorList>
    </citation>
    <scope>NUCLEOTIDE SEQUENCE</scope>
    <source>
        <strain evidence="5">NSJ-23</strain>
    </source>
</reference>
<protein>
    <submittedName>
        <fullName evidence="5">DctP family TRAP transporter solute-binding subunit</fullName>
    </submittedName>
</protein>
<dbReference type="AlphaFoldDB" id="A0A8J6M829"/>
<dbReference type="RefSeq" id="WP_186852522.1">
    <property type="nucleotide sequence ID" value="NZ_JACOPO010000003.1"/>
</dbReference>
<feature type="signal peptide" evidence="4">
    <location>
        <begin position="1"/>
        <end position="20"/>
    </location>
</feature>
<proteinExistence type="inferred from homology"/>
<keyword evidence="3 4" id="KW-0732">Signal</keyword>
<evidence type="ECO:0000256" key="2">
    <source>
        <dbReference type="ARBA" id="ARBA00022448"/>
    </source>
</evidence>
<dbReference type="GO" id="GO:0030288">
    <property type="term" value="C:outer membrane-bounded periplasmic space"/>
    <property type="evidence" value="ECO:0007669"/>
    <property type="project" value="InterPro"/>
</dbReference>
<dbReference type="Proteomes" id="UP000628736">
    <property type="component" value="Unassembled WGS sequence"/>
</dbReference>
<dbReference type="NCBIfam" id="TIGR00787">
    <property type="entry name" value="dctP"/>
    <property type="match status" value="1"/>
</dbReference>